<accession>A0A0J6VUR9</accession>
<dbReference type="GO" id="GO:0051082">
    <property type="term" value="F:unfolded protein binding"/>
    <property type="evidence" value="ECO:0007669"/>
    <property type="project" value="TreeGrafter"/>
</dbReference>
<dbReference type="InterPro" id="IPR000740">
    <property type="entry name" value="GrpE"/>
</dbReference>
<dbReference type="SUPFAM" id="SSF51064">
    <property type="entry name" value="Head domain of nucleotide exchange factor GrpE"/>
    <property type="match status" value="1"/>
</dbReference>
<dbReference type="Proteomes" id="UP000036513">
    <property type="component" value="Unassembled WGS sequence"/>
</dbReference>
<dbReference type="PATRIC" id="fig|37916.4.peg.3641"/>
<keyword evidence="3" id="KW-0963">Cytoplasm</keyword>
<name>A0A0J6VUR9_9MYCO</name>
<comment type="similarity">
    <text evidence="1 3 5">Belongs to the GrpE family.</text>
</comment>
<dbReference type="STRING" id="37916.MCHLDSM_03704"/>
<dbReference type="InterPro" id="IPR009012">
    <property type="entry name" value="GrpE_head"/>
</dbReference>
<evidence type="ECO:0000256" key="2">
    <source>
        <dbReference type="ARBA" id="ARBA00023186"/>
    </source>
</evidence>
<keyword evidence="6" id="KW-0175">Coiled coil</keyword>
<dbReference type="RefSeq" id="WP_048471204.1">
    <property type="nucleotide sequence ID" value="NZ_JYNL01000032.1"/>
</dbReference>
<dbReference type="PANTHER" id="PTHR21237">
    <property type="entry name" value="GRPE PROTEIN"/>
    <property type="match status" value="1"/>
</dbReference>
<keyword evidence="3 4" id="KW-0346">Stress response</keyword>
<dbReference type="Pfam" id="PF01025">
    <property type="entry name" value="GrpE"/>
    <property type="match status" value="1"/>
</dbReference>
<sequence length="174" mass="19290">MASPAEHPKAQDEPFGAAEETPEPSASERDSDAELIRLEDRWRRAVADLDNLRKRYARELDRERNTERSRVAGAWLPIVDDLERALAHDSGHPNAVIEGVRTILNQAVKVLDQLGYARDDQTGVPFDPQRHEVVGVMDVPNTAPGTVVEVLRPGYGEGGNQLRPAAVVVSRREE</sequence>
<dbReference type="CDD" id="cd00446">
    <property type="entry name" value="GrpE"/>
    <property type="match status" value="1"/>
</dbReference>
<dbReference type="HAMAP" id="MF_01151">
    <property type="entry name" value="GrpE"/>
    <property type="match status" value="1"/>
</dbReference>
<dbReference type="PROSITE" id="PS01071">
    <property type="entry name" value="GRPE"/>
    <property type="match status" value="1"/>
</dbReference>
<dbReference type="GO" id="GO:0005737">
    <property type="term" value="C:cytoplasm"/>
    <property type="evidence" value="ECO:0007669"/>
    <property type="project" value="UniProtKB-SubCell"/>
</dbReference>
<keyword evidence="2 3" id="KW-0143">Chaperone</keyword>
<keyword evidence="9" id="KW-1185">Reference proteome</keyword>
<evidence type="ECO:0000256" key="6">
    <source>
        <dbReference type="SAM" id="Coils"/>
    </source>
</evidence>
<organism evidence="8 9">
    <name type="scientific">Mycolicibacterium chlorophenolicum</name>
    <dbReference type="NCBI Taxonomy" id="37916"/>
    <lineage>
        <taxon>Bacteria</taxon>
        <taxon>Bacillati</taxon>
        <taxon>Actinomycetota</taxon>
        <taxon>Actinomycetes</taxon>
        <taxon>Mycobacteriales</taxon>
        <taxon>Mycobacteriaceae</taxon>
        <taxon>Mycolicibacterium</taxon>
    </lineage>
</organism>
<dbReference type="GO" id="GO:0042803">
    <property type="term" value="F:protein homodimerization activity"/>
    <property type="evidence" value="ECO:0007669"/>
    <property type="project" value="InterPro"/>
</dbReference>
<dbReference type="InterPro" id="IPR013805">
    <property type="entry name" value="GrpE_CC"/>
</dbReference>
<feature type="compositionally biased region" description="Basic and acidic residues" evidence="7">
    <location>
        <begin position="1"/>
        <end position="12"/>
    </location>
</feature>
<dbReference type="Gene3D" id="3.90.20.20">
    <property type="match status" value="1"/>
</dbReference>
<evidence type="ECO:0000256" key="1">
    <source>
        <dbReference type="ARBA" id="ARBA00009054"/>
    </source>
</evidence>
<comment type="subunit">
    <text evidence="3">Homodimer.</text>
</comment>
<dbReference type="SUPFAM" id="SSF58014">
    <property type="entry name" value="Coiled-coil domain of nucleotide exchange factor GrpE"/>
    <property type="match status" value="1"/>
</dbReference>
<dbReference type="GO" id="GO:0000774">
    <property type="term" value="F:adenyl-nucleotide exchange factor activity"/>
    <property type="evidence" value="ECO:0007669"/>
    <property type="project" value="InterPro"/>
</dbReference>
<evidence type="ECO:0000256" key="3">
    <source>
        <dbReference type="HAMAP-Rule" id="MF_01151"/>
    </source>
</evidence>
<dbReference type="EMBL" id="JYNL01000032">
    <property type="protein sequence ID" value="KMO74755.1"/>
    <property type="molecule type" value="Genomic_DNA"/>
</dbReference>
<evidence type="ECO:0000256" key="7">
    <source>
        <dbReference type="SAM" id="MobiDB-lite"/>
    </source>
</evidence>
<proteinExistence type="inferred from homology"/>
<feature type="region of interest" description="Disordered" evidence="7">
    <location>
        <begin position="1"/>
        <end position="34"/>
    </location>
</feature>
<dbReference type="PRINTS" id="PR00773">
    <property type="entry name" value="GRPEPROTEIN"/>
</dbReference>
<gene>
    <name evidence="8" type="primary">grpE_2</name>
    <name evidence="3" type="synonym">grpE</name>
    <name evidence="8" type="ORF">MCHLDSM_03704</name>
</gene>
<evidence type="ECO:0000256" key="5">
    <source>
        <dbReference type="RuleBase" id="RU004478"/>
    </source>
</evidence>
<comment type="subcellular location">
    <subcellularLocation>
        <location evidence="3">Cytoplasm</location>
    </subcellularLocation>
</comment>
<feature type="coiled-coil region" evidence="6">
    <location>
        <begin position="35"/>
        <end position="69"/>
    </location>
</feature>
<reference evidence="8 9" key="1">
    <citation type="journal article" date="2015" name="Genome Biol. Evol.">
        <title>Characterization of Three Mycobacterium spp. with Potential Use in Bioremediation by Genome Sequencing and Comparative Genomics.</title>
        <authorList>
            <person name="Das S."/>
            <person name="Pettersson B.M."/>
            <person name="Behra P.R."/>
            <person name="Ramesh M."/>
            <person name="Dasgupta S."/>
            <person name="Bhattacharya A."/>
            <person name="Kirsebom L.A."/>
        </authorList>
    </citation>
    <scope>NUCLEOTIDE SEQUENCE [LARGE SCALE GENOMIC DNA]</scope>
    <source>
        <strain evidence="8 9">DSM 43826</strain>
    </source>
</reference>
<evidence type="ECO:0000256" key="4">
    <source>
        <dbReference type="RuleBase" id="RU000639"/>
    </source>
</evidence>
<comment type="caution">
    <text evidence="8">The sequence shown here is derived from an EMBL/GenBank/DDBJ whole genome shotgun (WGS) entry which is preliminary data.</text>
</comment>
<dbReference type="GO" id="GO:0006457">
    <property type="term" value="P:protein folding"/>
    <property type="evidence" value="ECO:0007669"/>
    <property type="project" value="InterPro"/>
</dbReference>
<dbReference type="AlphaFoldDB" id="A0A0J6VUR9"/>
<dbReference type="Gene3D" id="2.30.22.10">
    <property type="entry name" value="Head domain of nucleotide exchange factor GrpE"/>
    <property type="match status" value="1"/>
</dbReference>
<dbReference type="GO" id="GO:0051087">
    <property type="term" value="F:protein-folding chaperone binding"/>
    <property type="evidence" value="ECO:0007669"/>
    <property type="project" value="InterPro"/>
</dbReference>
<evidence type="ECO:0000313" key="8">
    <source>
        <dbReference type="EMBL" id="KMO74755.1"/>
    </source>
</evidence>
<comment type="function">
    <text evidence="3 4">Participates actively in the response to hyperosmotic and heat shock by preventing the aggregation of stress-denatured proteins, in association with DnaK and GrpE. It is the nucleotide exchange factor for DnaK and may function as a thermosensor. Unfolded proteins bind initially to DnaJ; upon interaction with the DnaJ-bound protein, DnaK hydrolyzes its bound ATP, resulting in the formation of a stable complex. GrpE releases ADP from DnaK; ATP binding to DnaK triggers the release of the substrate protein, thus completing the reaction cycle. Several rounds of ATP-dependent interactions between DnaJ, DnaK and GrpE are required for fully efficient folding.</text>
</comment>
<dbReference type="SMR" id="A0A0J6VUR9"/>
<evidence type="ECO:0000313" key="9">
    <source>
        <dbReference type="Proteomes" id="UP000036513"/>
    </source>
</evidence>
<protein>
    <recommendedName>
        <fullName evidence="3 4">Protein GrpE</fullName>
    </recommendedName>
    <alternativeName>
        <fullName evidence="3">HSP-70 cofactor</fullName>
    </alternativeName>
</protein>
<dbReference type="PANTHER" id="PTHR21237:SF23">
    <property type="entry name" value="GRPE PROTEIN HOMOLOG, MITOCHONDRIAL"/>
    <property type="match status" value="1"/>
</dbReference>